<reference evidence="1 2" key="1">
    <citation type="submission" date="2017-04" db="EMBL/GenBank/DDBJ databases">
        <title>Genome Sequence of Marinobacter salarius strain SMR5 Isolated from a culture of the Diatom Skeletonema marinoi.</title>
        <authorList>
            <person name="Topel M."/>
            <person name="Pinder M.I.M."/>
            <person name="Johansson O.N."/>
            <person name="Kourtchenko O."/>
            <person name="Godhe A."/>
            <person name="Clarke A.K."/>
        </authorList>
    </citation>
    <scope>NUCLEOTIDE SEQUENCE [LARGE SCALE GENOMIC DNA]</scope>
    <source>
        <strain evidence="1 2">SMR5</strain>
        <plasmid evidence="2">Plasmid psmr5</plasmid>
    </source>
</reference>
<protein>
    <submittedName>
        <fullName evidence="1">Uncharacterized protein</fullName>
    </submittedName>
</protein>
<dbReference type="AlphaFoldDB" id="A0A1W6KFT8"/>
<evidence type="ECO:0000313" key="1">
    <source>
        <dbReference type="EMBL" id="ARM86288.1"/>
    </source>
</evidence>
<name>A0A1W6KFT8_9GAMM</name>
<dbReference type="Proteomes" id="UP000193100">
    <property type="component" value="Plasmid pSMR5"/>
</dbReference>
<dbReference type="GeneID" id="77258164"/>
<keyword evidence="1" id="KW-0614">Plasmid</keyword>
<evidence type="ECO:0000313" key="2">
    <source>
        <dbReference type="Proteomes" id="UP000193100"/>
    </source>
</evidence>
<geneLocation type="plasmid" evidence="2">
    <name>psmr5</name>
</geneLocation>
<gene>
    <name evidence="1" type="ORF">MARSALSMR5_04271</name>
</gene>
<organism evidence="1 2">
    <name type="scientific">Marinobacter salarius</name>
    <dbReference type="NCBI Taxonomy" id="1420917"/>
    <lineage>
        <taxon>Bacteria</taxon>
        <taxon>Pseudomonadati</taxon>
        <taxon>Pseudomonadota</taxon>
        <taxon>Gammaproteobacteria</taxon>
        <taxon>Pseudomonadales</taxon>
        <taxon>Marinobacteraceae</taxon>
        <taxon>Marinobacter</taxon>
    </lineage>
</organism>
<proteinExistence type="predicted"/>
<dbReference type="RefSeq" id="WP_085682240.1">
    <property type="nucleotide sequence ID" value="NZ_CP020932.1"/>
</dbReference>
<accession>A0A1W6KFT8</accession>
<dbReference type="EMBL" id="CP020932">
    <property type="protein sequence ID" value="ARM86288.1"/>
    <property type="molecule type" value="Genomic_DNA"/>
</dbReference>
<sequence>MSEADLHSSQIGAVSVHKFHGEVPDPLVLGDPDFYQSDDLQLPKKGVTVLYGHRGSANVLRASMMNMTDEDSLAIVSFKVGIGRWNPNKLKLDDLKSSYFINLPSRSSKELMDDIKGHWNAWLAEDGKEPENFPREPSDNMHYLDRLIELDAYKDVVAIAYDVTTTVGQAKFMTIFDTGAIDVESVVVGPGLDVEVQI</sequence>